<dbReference type="EMBL" id="VDEP01000405">
    <property type="protein sequence ID" value="KAA1088680.1"/>
    <property type="molecule type" value="Genomic_DNA"/>
</dbReference>
<sequence>MSEVQSPPADGIDSQAAKVLDTRKSPSQEIIKPIDPSFKDFMQATHHTLKLNITSSICVNKNNCTNGQQKKIMKNPNGMLRRMSPKNQNIKMVPNGRIIKTHAVRLGDRAELDVAVAPKCPEDLEAEVRQVKEKSSRGPSKENGESASSHSENSEDDEDEDDEDEDEEADDDEEESQDDDEEEEHRPNDKTEEHEDLDENPTVKDIQSPDTSSSKHAEASAKGLQKKQPYVRQVDLPKEKLSPADLEAKMAAMALKNAQLIEQKKAADQDAAEYREIELKSQRTFEAQRAQQQEIDAARKAAADRKLKKTQGREWDWEKTEDDWNRSRPYTDSMTNPNPGKHSWNNQRGSGSRGRPARGPHPRGRGAGRGGRGGARGHGGPESQKADQPSAHDNQSGPVQGQSASNGNDATPST</sequence>
<feature type="compositionally biased region" description="Basic and acidic residues" evidence="1">
    <location>
        <begin position="296"/>
        <end position="326"/>
    </location>
</feature>
<name>A0A5B0NKF2_PUCGR</name>
<feature type="compositionally biased region" description="Polar residues" evidence="1">
    <location>
        <begin position="328"/>
        <end position="347"/>
    </location>
</feature>
<feature type="compositionally biased region" description="Basic residues" evidence="1">
    <location>
        <begin position="355"/>
        <end position="366"/>
    </location>
</feature>
<evidence type="ECO:0000313" key="2">
    <source>
        <dbReference type="EMBL" id="KAA1088680.1"/>
    </source>
</evidence>
<organism evidence="2 3">
    <name type="scientific">Puccinia graminis f. sp. tritici</name>
    <dbReference type="NCBI Taxonomy" id="56615"/>
    <lineage>
        <taxon>Eukaryota</taxon>
        <taxon>Fungi</taxon>
        <taxon>Dikarya</taxon>
        <taxon>Basidiomycota</taxon>
        <taxon>Pucciniomycotina</taxon>
        <taxon>Pucciniomycetes</taxon>
        <taxon>Pucciniales</taxon>
        <taxon>Pucciniaceae</taxon>
        <taxon>Puccinia</taxon>
    </lineage>
</organism>
<accession>A0A5B0NKF2</accession>
<dbReference type="AlphaFoldDB" id="A0A5B0NKF2"/>
<feature type="compositionally biased region" description="Basic and acidic residues" evidence="1">
    <location>
        <begin position="128"/>
        <end position="144"/>
    </location>
</feature>
<feature type="region of interest" description="Disordered" evidence="1">
    <location>
        <begin position="284"/>
        <end position="414"/>
    </location>
</feature>
<gene>
    <name evidence="2" type="ORF">PGTUg99_019403</name>
</gene>
<feature type="region of interest" description="Disordered" evidence="1">
    <location>
        <begin position="1"/>
        <end position="27"/>
    </location>
</feature>
<feature type="compositionally biased region" description="Gly residues" evidence="1">
    <location>
        <begin position="367"/>
        <end position="380"/>
    </location>
</feature>
<dbReference type="Proteomes" id="UP000325313">
    <property type="component" value="Unassembled WGS sequence"/>
</dbReference>
<feature type="compositionally biased region" description="Polar residues" evidence="1">
    <location>
        <begin position="391"/>
        <end position="414"/>
    </location>
</feature>
<feature type="compositionally biased region" description="Basic and acidic residues" evidence="1">
    <location>
        <begin position="184"/>
        <end position="193"/>
    </location>
</feature>
<feature type="compositionally biased region" description="Polar residues" evidence="1">
    <location>
        <begin position="284"/>
        <end position="294"/>
    </location>
</feature>
<feature type="region of interest" description="Disordered" evidence="1">
    <location>
        <begin position="128"/>
        <end position="238"/>
    </location>
</feature>
<feature type="compositionally biased region" description="Acidic residues" evidence="1">
    <location>
        <begin position="154"/>
        <end position="183"/>
    </location>
</feature>
<reference evidence="2 3" key="1">
    <citation type="submission" date="2019-05" db="EMBL/GenBank/DDBJ databases">
        <title>Emergence of the Ug99 lineage of the wheat stem rust pathogen through somatic hybridization.</title>
        <authorList>
            <person name="Li F."/>
            <person name="Upadhyaya N.M."/>
            <person name="Sperschneider J."/>
            <person name="Matny O."/>
            <person name="Nguyen-Phuc H."/>
            <person name="Mago R."/>
            <person name="Raley C."/>
            <person name="Miller M.E."/>
            <person name="Silverstein K.A.T."/>
            <person name="Henningsen E."/>
            <person name="Hirsch C.D."/>
            <person name="Visser B."/>
            <person name="Pretorius Z.A."/>
            <person name="Steffenson B.J."/>
            <person name="Schwessinger B."/>
            <person name="Dodds P.N."/>
            <person name="Figueroa M."/>
        </authorList>
    </citation>
    <scope>NUCLEOTIDE SEQUENCE [LARGE SCALE GENOMIC DNA]</scope>
    <source>
        <strain evidence="2 3">Ug99</strain>
    </source>
</reference>
<evidence type="ECO:0000313" key="3">
    <source>
        <dbReference type="Proteomes" id="UP000325313"/>
    </source>
</evidence>
<protein>
    <submittedName>
        <fullName evidence="2">Uncharacterized protein</fullName>
    </submittedName>
</protein>
<proteinExistence type="predicted"/>
<evidence type="ECO:0000256" key="1">
    <source>
        <dbReference type="SAM" id="MobiDB-lite"/>
    </source>
</evidence>
<comment type="caution">
    <text evidence="2">The sequence shown here is derived from an EMBL/GenBank/DDBJ whole genome shotgun (WGS) entry which is preliminary data.</text>
</comment>